<evidence type="ECO:0000256" key="1">
    <source>
        <dbReference type="ARBA" id="ARBA00023015"/>
    </source>
</evidence>
<protein>
    <submittedName>
        <fullName evidence="5">XRE family transcriptional regulator</fullName>
    </submittedName>
</protein>
<dbReference type="SMART" id="SM00530">
    <property type="entry name" value="HTH_XRE"/>
    <property type="match status" value="1"/>
</dbReference>
<dbReference type="GO" id="GO:0003677">
    <property type="term" value="F:DNA binding"/>
    <property type="evidence" value="ECO:0007669"/>
    <property type="project" value="UniProtKB-KW"/>
</dbReference>
<dbReference type="PANTHER" id="PTHR36511">
    <property type="entry name" value="MERR FAMILY BACTERIAL REGULATORY PROTEIN"/>
    <property type="match status" value="1"/>
</dbReference>
<evidence type="ECO:0000259" key="4">
    <source>
        <dbReference type="PROSITE" id="PS50943"/>
    </source>
</evidence>
<name>A0A158DKG8_9BURK</name>
<dbReference type="PROSITE" id="PS50943">
    <property type="entry name" value="HTH_CROC1"/>
    <property type="match status" value="1"/>
</dbReference>
<dbReference type="RefSeq" id="WP_061128431.1">
    <property type="nucleotide sequence ID" value="NZ_FCOF02000074.1"/>
</dbReference>
<organism evidence="5 6">
    <name type="scientific">Caballeronia catudaia</name>
    <dbReference type="NCBI Taxonomy" id="1777136"/>
    <lineage>
        <taxon>Bacteria</taxon>
        <taxon>Pseudomonadati</taxon>
        <taxon>Pseudomonadota</taxon>
        <taxon>Betaproteobacteria</taxon>
        <taxon>Burkholderiales</taxon>
        <taxon>Burkholderiaceae</taxon>
        <taxon>Caballeronia</taxon>
    </lineage>
</organism>
<dbReference type="SUPFAM" id="SSF47413">
    <property type="entry name" value="lambda repressor-like DNA-binding domains"/>
    <property type="match status" value="1"/>
</dbReference>
<gene>
    <name evidence="5" type="ORF">AWB75_06839</name>
</gene>
<comment type="caution">
    <text evidence="5">The sequence shown here is derived from an EMBL/GenBank/DDBJ whole genome shotgun (WGS) entry which is preliminary data.</text>
</comment>
<dbReference type="PANTHER" id="PTHR36511:SF3">
    <property type="entry name" value="ANTITOXIN HIGA-2"/>
    <property type="match status" value="1"/>
</dbReference>
<keyword evidence="3" id="KW-0804">Transcription</keyword>
<proteinExistence type="predicted"/>
<evidence type="ECO:0000313" key="6">
    <source>
        <dbReference type="Proteomes" id="UP000054870"/>
    </source>
</evidence>
<dbReference type="Gene3D" id="1.10.260.40">
    <property type="entry name" value="lambda repressor-like DNA-binding domains"/>
    <property type="match status" value="1"/>
</dbReference>
<keyword evidence="6" id="KW-1185">Reference proteome</keyword>
<dbReference type="AlphaFoldDB" id="A0A158DKG8"/>
<dbReference type="InterPro" id="IPR052359">
    <property type="entry name" value="HTH-type_reg/antitoxin"/>
</dbReference>
<keyword evidence="2" id="KW-0238">DNA-binding</keyword>
<evidence type="ECO:0000256" key="2">
    <source>
        <dbReference type="ARBA" id="ARBA00023125"/>
    </source>
</evidence>
<sequence>MKKRNLFSELSEGLDALAAEREGKVTLRRISVEAPEPVEVSAEEIRNVRESAHVSQAVMAHRLRVNVRTWQNWEQGKARPNAQAAVLIRLVEKHPETLRFLEAL</sequence>
<dbReference type="CDD" id="cd00093">
    <property type="entry name" value="HTH_XRE"/>
    <property type="match status" value="1"/>
</dbReference>
<reference evidence="5" key="1">
    <citation type="submission" date="2016-01" db="EMBL/GenBank/DDBJ databases">
        <authorList>
            <person name="Peeters C."/>
        </authorList>
    </citation>
    <scope>NUCLEOTIDE SEQUENCE [LARGE SCALE GENOMIC DNA]</scope>
    <source>
        <strain evidence="5">LMG 29318</strain>
    </source>
</reference>
<dbReference type="InterPro" id="IPR010982">
    <property type="entry name" value="Lambda_DNA-bd_dom_sf"/>
</dbReference>
<evidence type="ECO:0000313" key="5">
    <source>
        <dbReference type="EMBL" id="SAK94696.1"/>
    </source>
</evidence>
<keyword evidence="1" id="KW-0805">Transcription regulation</keyword>
<dbReference type="EMBL" id="FCOF02000074">
    <property type="protein sequence ID" value="SAK94696.1"/>
    <property type="molecule type" value="Genomic_DNA"/>
</dbReference>
<evidence type="ECO:0000256" key="3">
    <source>
        <dbReference type="ARBA" id="ARBA00023163"/>
    </source>
</evidence>
<dbReference type="OrthoDB" id="9799384at2"/>
<dbReference type="Pfam" id="PF13560">
    <property type="entry name" value="HTH_31"/>
    <property type="match status" value="1"/>
</dbReference>
<accession>A0A158DKG8</accession>
<feature type="domain" description="HTH cro/C1-type" evidence="4">
    <location>
        <begin position="45"/>
        <end position="88"/>
    </location>
</feature>
<dbReference type="Proteomes" id="UP000054870">
    <property type="component" value="Unassembled WGS sequence"/>
</dbReference>
<dbReference type="InterPro" id="IPR001387">
    <property type="entry name" value="Cro/C1-type_HTH"/>
</dbReference>